<gene>
    <name evidence="1" type="primary">Acey_s0364.g3566</name>
    <name evidence="1" type="ORF">Y032_0364g3566</name>
</gene>
<evidence type="ECO:0000313" key="1">
    <source>
        <dbReference type="EMBL" id="EYB82231.1"/>
    </source>
</evidence>
<comment type="caution">
    <text evidence="1">The sequence shown here is derived from an EMBL/GenBank/DDBJ whole genome shotgun (WGS) entry which is preliminary data.</text>
</comment>
<proteinExistence type="predicted"/>
<evidence type="ECO:0000313" key="2">
    <source>
        <dbReference type="Proteomes" id="UP000024635"/>
    </source>
</evidence>
<organism evidence="1 2">
    <name type="scientific">Ancylostoma ceylanicum</name>
    <dbReference type="NCBI Taxonomy" id="53326"/>
    <lineage>
        <taxon>Eukaryota</taxon>
        <taxon>Metazoa</taxon>
        <taxon>Ecdysozoa</taxon>
        <taxon>Nematoda</taxon>
        <taxon>Chromadorea</taxon>
        <taxon>Rhabditida</taxon>
        <taxon>Rhabditina</taxon>
        <taxon>Rhabditomorpha</taxon>
        <taxon>Strongyloidea</taxon>
        <taxon>Ancylostomatidae</taxon>
        <taxon>Ancylostomatinae</taxon>
        <taxon>Ancylostoma</taxon>
    </lineage>
</organism>
<dbReference type="STRING" id="53326.A0A016RVA2"/>
<protein>
    <submittedName>
        <fullName evidence="1">Uncharacterized protein</fullName>
    </submittedName>
</protein>
<keyword evidence="2" id="KW-1185">Reference proteome</keyword>
<dbReference type="AlphaFoldDB" id="A0A016RVA2"/>
<accession>A0A016RVA2</accession>
<dbReference type="Proteomes" id="UP000024635">
    <property type="component" value="Unassembled WGS sequence"/>
</dbReference>
<name>A0A016RVA2_9BILA</name>
<sequence>MRTRRFTWFHALQRGYPFFSAALSFLPVQVCACLQSFLYFRRFPSAAEKLKFVPGLEAKRPFLITHYNAIKKWIVFVA</sequence>
<reference evidence="2" key="1">
    <citation type="journal article" date="2015" name="Nat. Genet.">
        <title>The genome and transcriptome of the zoonotic hookworm Ancylostoma ceylanicum identify infection-specific gene families.</title>
        <authorList>
            <person name="Schwarz E.M."/>
            <person name="Hu Y."/>
            <person name="Antoshechkin I."/>
            <person name="Miller M.M."/>
            <person name="Sternberg P.W."/>
            <person name="Aroian R.V."/>
        </authorList>
    </citation>
    <scope>NUCLEOTIDE SEQUENCE</scope>
    <source>
        <strain evidence="2">HY135</strain>
    </source>
</reference>
<dbReference type="OrthoDB" id="5917530at2759"/>
<dbReference type="EMBL" id="JARK01001700">
    <property type="protein sequence ID" value="EYB82231.1"/>
    <property type="molecule type" value="Genomic_DNA"/>
</dbReference>